<proteinExistence type="predicted"/>
<evidence type="ECO:0000313" key="2">
    <source>
        <dbReference type="Proteomes" id="UP001139384"/>
    </source>
</evidence>
<protein>
    <submittedName>
        <fullName evidence="1">Uncharacterized protein</fullName>
    </submittedName>
</protein>
<sequence length="214" mass="22804">MGTLITGCTSSSIPDQSVNEVCDGLLGEDGGELFTELANGTTRLTPATRSEDTRIENVAAAMKKSVSEPAPAKPALKSICTVKRPAIDGEIYQKDTIEFEFGWSRKPDPVSEFAVSSYSIGSARVDSVASLLNFVDLYFICHLASGGEGIVRGKWIGPTQSELPYAKAADARRRIFVAAGAKFATSLGCTNDLDLSPTGEMERLPVGTEFTDGR</sequence>
<dbReference type="RefSeq" id="WP_234768182.1">
    <property type="nucleotide sequence ID" value="NZ_JAKEIP010000361.1"/>
</dbReference>
<reference evidence="1" key="1">
    <citation type="submission" date="2022-01" db="EMBL/GenBank/DDBJ databases">
        <title>Draft Genome Sequences of Seven Type Strains of the Genus Streptomyces.</title>
        <authorList>
            <person name="Aziz S."/>
            <person name="Coretto E."/>
            <person name="Chronakova A."/>
            <person name="Sproer C."/>
            <person name="Huber K."/>
            <person name="Nouioui I."/>
            <person name="Gross H."/>
        </authorList>
    </citation>
    <scope>NUCLEOTIDE SEQUENCE</scope>
    <source>
        <strain evidence="1">DSM 103493</strain>
    </source>
</reference>
<dbReference type="Proteomes" id="UP001139384">
    <property type="component" value="Unassembled WGS sequence"/>
</dbReference>
<evidence type="ECO:0000313" key="1">
    <source>
        <dbReference type="EMBL" id="MCF1599832.1"/>
    </source>
</evidence>
<keyword evidence="2" id="KW-1185">Reference proteome</keyword>
<comment type="caution">
    <text evidence="1">The sequence shown here is derived from an EMBL/GenBank/DDBJ whole genome shotgun (WGS) entry which is preliminary data.</text>
</comment>
<gene>
    <name evidence="1" type="ORF">L0P92_40745</name>
</gene>
<accession>A0A9X1TQG6</accession>
<name>A0A9X1TQG6_STRM4</name>
<organism evidence="1 2">
    <name type="scientific">Streptomyces muensis</name>
    <dbReference type="NCBI Taxonomy" id="1077944"/>
    <lineage>
        <taxon>Bacteria</taxon>
        <taxon>Bacillati</taxon>
        <taxon>Actinomycetota</taxon>
        <taxon>Actinomycetes</taxon>
        <taxon>Kitasatosporales</taxon>
        <taxon>Streptomycetaceae</taxon>
        <taxon>Streptomyces</taxon>
    </lineage>
</organism>
<dbReference type="EMBL" id="JAKEIP010000361">
    <property type="protein sequence ID" value="MCF1599832.1"/>
    <property type="molecule type" value="Genomic_DNA"/>
</dbReference>
<dbReference type="AlphaFoldDB" id="A0A9X1TQG6"/>